<name>A0ABR8N1G7_9BACL</name>
<evidence type="ECO:0000256" key="4">
    <source>
        <dbReference type="ARBA" id="ARBA00022679"/>
    </source>
</evidence>
<dbReference type="SMART" id="SM00387">
    <property type="entry name" value="HATPase_c"/>
    <property type="match status" value="1"/>
</dbReference>
<reference evidence="12 13" key="1">
    <citation type="submission" date="2020-09" db="EMBL/GenBank/DDBJ databases">
        <title>Paenibacillus sp. strain PR3 16S rRNA gene Genome sequencing and assembly.</title>
        <authorList>
            <person name="Kim J."/>
        </authorList>
    </citation>
    <scope>NUCLEOTIDE SEQUENCE [LARGE SCALE GENOMIC DNA]</scope>
    <source>
        <strain evidence="12 13">PR3</strain>
    </source>
</reference>
<keyword evidence="10" id="KW-0812">Transmembrane</keyword>
<protein>
    <recommendedName>
        <fullName evidence="2">histidine kinase</fullName>
        <ecNumber evidence="2">2.7.13.3</ecNumber>
    </recommendedName>
</protein>
<keyword evidence="9" id="KW-0175">Coiled coil</keyword>
<dbReference type="CDD" id="cd00082">
    <property type="entry name" value="HisKA"/>
    <property type="match status" value="1"/>
</dbReference>
<dbReference type="SMART" id="SM00388">
    <property type="entry name" value="HisKA"/>
    <property type="match status" value="1"/>
</dbReference>
<keyword evidence="3" id="KW-0597">Phosphoprotein</keyword>
<keyword evidence="7" id="KW-0067">ATP-binding</keyword>
<keyword evidence="10" id="KW-0472">Membrane</keyword>
<dbReference type="PANTHER" id="PTHR43711">
    <property type="entry name" value="TWO-COMPONENT HISTIDINE KINASE"/>
    <property type="match status" value="1"/>
</dbReference>
<dbReference type="SUPFAM" id="SSF47384">
    <property type="entry name" value="Homodimeric domain of signal transducing histidine kinase"/>
    <property type="match status" value="1"/>
</dbReference>
<evidence type="ECO:0000313" key="12">
    <source>
        <dbReference type="EMBL" id="MBD3921202.1"/>
    </source>
</evidence>
<dbReference type="EC" id="2.7.13.3" evidence="2"/>
<keyword evidence="6 12" id="KW-0418">Kinase</keyword>
<evidence type="ECO:0000256" key="1">
    <source>
        <dbReference type="ARBA" id="ARBA00000085"/>
    </source>
</evidence>
<evidence type="ECO:0000313" key="13">
    <source>
        <dbReference type="Proteomes" id="UP000609346"/>
    </source>
</evidence>
<dbReference type="PANTHER" id="PTHR43711:SF26">
    <property type="entry name" value="SENSOR HISTIDINE KINASE RCSC"/>
    <property type="match status" value="1"/>
</dbReference>
<evidence type="ECO:0000259" key="11">
    <source>
        <dbReference type="PROSITE" id="PS50109"/>
    </source>
</evidence>
<evidence type="ECO:0000256" key="9">
    <source>
        <dbReference type="SAM" id="Coils"/>
    </source>
</evidence>
<dbReference type="InterPro" id="IPR036097">
    <property type="entry name" value="HisK_dim/P_sf"/>
</dbReference>
<dbReference type="PROSITE" id="PS50109">
    <property type="entry name" value="HIS_KIN"/>
    <property type="match status" value="1"/>
</dbReference>
<comment type="caution">
    <text evidence="12">The sequence shown here is derived from an EMBL/GenBank/DDBJ whole genome shotgun (WGS) entry which is preliminary data.</text>
</comment>
<evidence type="ECO:0000256" key="2">
    <source>
        <dbReference type="ARBA" id="ARBA00012438"/>
    </source>
</evidence>
<dbReference type="SUPFAM" id="SSF55874">
    <property type="entry name" value="ATPase domain of HSP90 chaperone/DNA topoisomerase II/histidine kinase"/>
    <property type="match status" value="2"/>
</dbReference>
<keyword evidence="13" id="KW-1185">Reference proteome</keyword>
<accession>A0ABR8N1G7</accession>
<comment type="catalytic activity">
    <reaction evidence="1">
        <text>ATP + protein L-histidine = ADP + protein N-phospho-L-histidine.</text>
        <dbReference type="EC" id="2.7.13.3"/>
    </reaction>
</comment>
<gene>
    <name evidence="12" type="ORF">H8B09_20715</name>
</gene>
<proteinExistence type="predicted"/>
<dbReference type="InterPro" id="IPR050736">
    <property type="entry name" value="Sensor_HK_Regulatory"/>
</dbReference>
<dbReference type="InterPro" id="IPR003594">
    <property type="entry name" value="HATPase_dom"/>
</dbReference>
<feature type="coiled-coil region" evidence="9">
    <location>
        <begin position="201"/>
        <end position="232"/>
    </location>
</feature>
<evidence type="ECO:0000256" key="5">
    <source>
        <dbReference type="ARBA" id="ARBA00022741"/>
    </source>
</evidence>
<evidence type="ECO:0000256" key="6">
    <source>
        <dbReference type="ARBA" id="ARBA00022777"/>
    </source>
</evidence>
<feature type="transmembrane region" description="Helical" evidence="10">
    <location>
        <begin position="169"/>
        <end position="188"/>
    </location>
</feature>
<evidence type="ECO:0000256" key="8">
    <source>
        <dbReference type="ARBA" id="ARBA00023012"/>
    </source>
</evidence>
<dbReference type="InterPro" id="IPR003661">
    <property type="entry name" value="HisK_dim/P_dom"/>
</dbReference>
<feature type="domain" description="Histidine kinase" evidence="11">
    <location>
        <begin position="242"/>
        <end position="575"/>
    </location>
</feature>
<feature type="transmembrane region" description="Helical" evidence="10">
    <location>
        <begin position="7"/>
        <end position="30"/>
    </location>
</feature>
<keyword evidence="10" id="KW-1133">Transmembrane helix</keyword>
<feature type="transmembrane region" description="Helical" evidence="10">
    <location>
        <begin position="107"/>
        <end position="128"/>
    </location>
</feature>
<dbReference type="InterPro" id="IPR036890">
    <property type="entry name" value="HATPase_C_sf"/>
</dbReference>
<feature type="transmembrane region" description="Helical" evidence="10">
    <location>
        <begin position="135"/>
        <end position="157"/>
    </location>
</feature>
<dbReference type="Pfam" id="PF02518">
    <property type="entry name" value="HATPase_c"/>
    <property type="match status" value="1"/>
</dbReference>
<dbReference type="PRINTS" id="PR00344">
    <property type="entry name" value="BCTRLSENSOR"/>
</dbReference>
<feature type="transmembrane region" description="Helical" evidence="10">
    <location>
        <begin position="71"/>
        <end position="95"/>
    </location>
</feature>
<evidence type="ECO:0000256" key="3">
    <source>
        <dbReference type="ARBA" id="ARBA00022553"/>
    </source>
</evidence>
<dbReference type="Gene3D" id="1.10.287.130">
    <property type="match status" value="1"/>
</dbReference>
<keyword evidence="8" id="KW-0902">Two-component regulatory system</keyword>
<keyword evidence="5" id="KW-0547">Nucleotide-binding</keyword>
<keyword evidence="4" id="KW-0808">Transferase</keyword>
<dbReference type="Proteomes" id="UP000609346">
    <property type="component" value="Unassembled WGS sequence"/>
</dbReference>
<dbReference type="EMBL" id="JACXZA010000005">
    <property type="protein sequence ID" value="MBD3921202.1"/>
    <property type="molecule type" value="Genomic_DNA"/>
</dbReference>
<organism evidence="12 13">
    <name type="scientific">Paenibacillus terricola</name>
    <dbReference type="NCBI Taxonomy" id="2763503"/>
    <lineage>
        <taxon>Bacteria</taxon>
        <taxon>Bacillati</taxon>
        <taxon>Bacillota</taxon>
        <taxon>Bacilli</taxon>
        <taxon>Bacillales</taxon>
        <taxon>Paenibacillaceae</taxon>
        <taxon>Paenibacillus</taxon>
    </lineage>
</organism>
<dbReference type="GO" id="GO:0016301">
    <property type="term" value="F:kinase activity"/>
    <property type="evidence" value="ECO:0007669"/>
    <property type="project" value="UniProtKB-KW"/>
</dbReference>
<dbReference type="Gene3D" id="3.30.565.10">
    <property type="entry name" value="Histidine kinase-like ATPase, C-terminal domain"/>
    <property type="match status" value="1"/>
</dbReference>
<dbReference type="InterPro" id="IPR004358">
    <property type="entry name" value="Sig_transdc_His_kin-like_C"/>
</dbReference>
<dbReference type="Pfam" id="PF00512">
    <property type="entry name" value="HisKA"/>
    <property type="match status" value="1"/>
</dbReference>
<evidence type="ECO:0000256" key="7">
    <source>
        <dbReference type="ARBA" id="ARBA00022840"/>
    </source>
</evidence>
<evidence type="ECO:0000256" key="10">
    <source>
        <dbReference type="SAM" id="Phobius"/>
    </source>
</evidence>
<feature type="transmembrane region" description="Helical" evidence="10">
    <location>
        <begin position="42"/>
        <end position="59"/>
    </location>
</feature>
<sequence>MEVSFSSVFFINLSVLITIAYLFNIGYKYLFPSISGRMKKSISVFVFILAGWLTMLFGLRVGETQLFDLRFVPLIMAILVFTRPSTFVLIGTGIGVGRLMYGLNETSWAGCMNMALLGVFAAAINAFLQAVDWRFVWKTTVAVILINLLNALDVAMMGSIPFSEYWHEVAPITLPLSTLLSGFFVFMIRDFHKEQQRIDELRGMNIILRRQTKELREAKRDLEEKARQLMLASKYKSEFLANMSHELKTPLNSILLMSQLIRDNDDERYGMDEVRYGEIINAAGNELLQLINDILDLSKVEAGKMDIVIEPISPLDLVQMLQAMFQPMADQQSLPFIVEIAEDVPYTMYTDALRVNQIMRNLLVNAFKFTDQGSITLRVAMETLTDTAVTKRRIRDWTSALYRGRPASSQGIIVRSGQTTTGRLRKSVYEAAVAPALSVLKRGEGAAKQEAAAVQESAAARASSTSNQEWQEDSFQPDMYDTARRQRKQENSQQHQEHWLTMSVVDTGIGIDDEKQQLIFEAFQQEDGAVNRKYGGTGLGLSISLQLARLLGGSLSLTSVKGEGSTFTLRLPLQTVSEPEPQTE</sequence>
<dbReference type="InterPro" id="IPR005467">
    <property type="entry name" value="His_kinase_dom"/>
</dbReference>